<name>A0A0C1V6I9_9ENTR</name>
<proteinExistence type="predicted"/>
<evidence type="ECO:0000313" key="2">
    <source>
        <dbReference type="Proteomes" id="UP000054529"/>
    </source>
</evidence>
<comment type="caution">
    <text evidence="1">The sequence shown here is derived from an EMBL/GenBank/DDBJ whole genome shotgun (WGS) entry which is preliminary data.</text>
</comment>
<dbReference type="AlphaFoldDB" id="A0A0C1V6I9"/>
<gene>
    <name evidence="1" type="ORF">P689_11930</name>
</gene>
<dbReference type="EMBL" id="AWXV01000002">
    <property type="protein sequence ID" value="KIE64059.1"/>
    <property type="molecule type" value="Genomic_DNA"/>
</dbReference>
<organism evidence="1 2">
    <name type="scientific">Candidatus Riesia pediculischaeffi PTSU</name>
    <dbReference type="NCBI Taxonomy" id="1401651"/>
    <lineage>
        <taxon>Bacteria</taxon>
        <taxon>Pseudomonadati</taxon>
        <taxon>Pseudomonadota</taxon>
        <taxon>Gammaproteobacteria</taxon>
        <taxon>Enterobacterales</taxon>
        <taxon>Enterobacteriaceae</taxon>
        <taxon>Candidatus Riesia</taxon>
    </lineage>
</organism>
<sequence length="41" mass="4931">MYGESLVLSWLMYSVLEEEHRKGYISSKIKIMIFFFKKAVK</sequence>
<evidence type="ECO:0000313" key="1">
    <source>
        <dbReference type="EMBL" id="KIE64059.1"/>
    </source>
</evidence>
<dbReference type="HOGENOM" id="CLU_3267340_0_0_6"/>
<dbReference type="Proteomes" id="UP000054529">
    <property type="component" value="Unassembled WGS sequence"/>
</dbReference>
<accession>A0A0C1V6I9</accession>
<reference evidence="1 2" key="1">
    <citation type="journal article" date="2014" name="G3 (Bethesda)">
        <title>Genome sequence of Candidatus Riesia pediculischaeffi, endosymbiont of chimpanzee lice, and genomic comparison of recently acquired endosymbionts from human and chimpanzee lice.</title>
        <authorList>
            <person name="Boyd B.M."/>
            <person name="Allen J.M."/>
            <person name="de Crecy-Lagard V."/>
            <person name="Reed D.L."/>
        </authorList>
    </citation>
    <scope>NUCLEOTIDE SEQUENCE [LARGE SCALE GENOMIC DNA]</scope>
    <source>
        <strain evidence="1 2">PTSU</strain>
    </source>
</reference>
<protein>
    <submittedName>
        <fullName evidence="1">Uncharacterized protein</fullName>
    </submittedName>
</protein>